<evidence type="ECO:0000313" key="3">
    <source>
        <dbReference type="Proteomes" id="UP000403266"/>
    </source>
</evidence>
<protein>
    <recommendedName>
        <fullName evidence="4">Nuclear transport factor 2 family protein</fullName>
    </recommendedName>
</protein>
<proteinExistence type="predicted"/>
<keyword evidence="1" id="KW-0732">Signal</keyword>
<dbReference type="AlphaFoldDB" id="A0A5N7ME83"/>
<organism evidence="2 3">
    <name type="scientific">Microvirga tunisiensis</name>
    <dbReference type="NCBI Taxonomy" id="2108360"/>
    <lineage>
        <taxon>Bacteria</taxon>
        <taxon>Pseudomonadati</taxon>
        <taxon>Pseudomonadota</taxon>
        <taxon>Alphaproteobacteria</taxon>
        <taxon>Hyphomicrobiales</taxon>
        <taxon>Methylobacteriaceae</taxon>
        <taxon>Microvirga</taxon>
    </lineage>
</organism>
<evidence type="ECO:0000313" key="2">
    <source>
        <dbReference type="EMBL" id="MPR24414.1"/>
    </source>
</evidence>
<keyword evidence="3" id="KW-1185">Reference proteome</keyword>
<evidence type="ECO:0008006" key="4">
    <source>
        <dbReference type="Google" id="ProtNLM"/>
    </source>
</evidence>
<feature type="signal peptide" evidence="1">
    <location>
        <begin position="1"/>
        <end position="20"/>
    </location>
</feature>
<comment type="caution">
    <text evidence="2">The sequence shown here is derived from an EMBL/GenBank/DDBJ whole genome shotgun (WGS) entry which is preliminary data.</text>
</comment>
<name>A0A5N7ME83_9HYPH</name>
<dbReference type="EMBL" id="VOSK01000006">
    <property type="protein sequence ID" value="MPR24414.1"/>
    <property type="molecule type" value="Genomic_DNA"/>
</dbReference>
<dbReference type="Proteomes" id="UP000403266">
    <property type="component" value="Unassembled WGS sequence"/>
</dbReference>
<feature type="chain" id="PRO_5030135318" description="Nuclear transport factor 2 family protein" evidence="1">
    <location>
        <begin position="21"/>
        <end position="169"/>
    </location>
</feature>
<gene>
    <name evidence="2" type="ORF">FS320_04010</name>
</gene>
<reference evidence="2 3" key="1">
    <citation type="journal article" date="2019" name="Syst. Appl. Microbiol.">
        <title>Microvirga tunisiensis sp. nov., a root nodule symbiotic bacterium isolated from Lupinus micranthus and L. luteus grown in Northern Tunisia.</title>
        <authorList>
            <person name="Msaddak A."/>
            <person name="Rejili M."/>
            <person name="Duran D."/>
            <person name="Mars M."/>
            <person name="Palacios J.M."/>
            <person name="Ruiz-Argueso T."/>
            <person name="Rey L."/>
            <person name="Imperial J."/>
        </authorList>
    </citation>
    <scope>NUCLEOTIDE SEQUENCE [LARGE SCALE GENOMIC DNA]</scope>
    <source>
        <strain evidence="2 3">Lmie10</strain>
    </source>
</reference>
<dbReference type="RefSeq" id="WP_152709504.1">
    <property type="nucleotide sequence ID" value="NZ_VOSJ01000005.1"/>
</dbReference>
<evidence type="ECO:0000256" key="1">
    <source>
        <dbReference type="SAM" id="SignalP"/>
    </source>
</evidence>
<accession>A0A5N7ME83</accession>
<sequence length="169" mass="18693">MIRTVLTVLALAPMAAAASAAGWADDEAQADACEKTLELMTASKIDEAIDTIFLEAQPWDAQAAKTRPDYEKMADSMRGFLRAGLESVHKQNESTKVRSHQMVSRPTLGERVVQLEQWEFDNGRKVYAGCVRWPNPGSGRGWVTEMEFGPDQAEVIRRLGEKVNRAGAK</sequence>